<dbReference type="InterPro" id="IPR013786">
    <property type="entry name" value="AcylCoA_DH/ox_N"/>
</dbReference>
<dbReference type="InterPro" id="IPR036250">
    <property type="entry name" value="AcylCo_DH-like_C"/>
</dbReference>
<dbReference type="Proteomes" id="UP000762676">
    <property type="component" value="Unassembled WGS sequence"/>
</dbReference>
<evidence type="ECO:0000256" key="1">
    <source>
        <dbReference type="ARBA" id="ARBA00001974"/>
    </source>
</evidence>
<dbReference type="Gene3D" id="1.20.140.10">
    <property type="entry name" value="Butyryl-CoA Dehydrogenase, subunit A, domain 3"/>
    <property type="match status" value="1"/>
</dbReference>
<dbReference type="Pfam" id="PF02770">
    <property type="entry name" value="Acyl-CoA_dh_M"/>
    <property type="match status" value="1"/>
</dbReference>
<dbReference type="InterPro" id="IPR037069">
    <property type="entry name" value="AcylCoA_DH/ox_N_sf"/>
</dbReference>
<evidence type="ECO:0000256" key="2">
    <source>
        <dbReference type="ARBA" id="ARBA00009347"/>
    </source>
</evidence>
<dbReference type="FunFam" id="2.40.110.10:FF:000002">
    <property type="entry name" value="Acyl-CoA dehydrogenase fadE12"/>
    <property type="match status" value="1"/>
</dbReference>
<evidence type="ECO:0000313" key="10">
    <source>
        <dbReference type="EMBL" id="GFS22529.1"/>
    </source>
</evidence>
<dbReference type="GO" id="GO:0003995">
    <property type="term" value="F:acyl-CoA dehydrogenase activity"/>
    <property type="evidence" value="ECO:0007669"/>
    <property type="project" value="TreeGrafter"/>
</dbReference>
<organism evidence="10 11">
    <name type="scientific">Elysia marginata</name>
    <dbReference type="NCBI Taxonomy" id="1093978"/>
    <lineage>
        <taxon>Eukaryota</taxon>
        <taxon>Metazoa</taxon>
        <taxon>Spiralia</taxon>
        <taxon>Lophotrochozoa</taxon>
        <taxon>Mollusca</taxon>
        <taxon>Gastropoda</taxon>
        <taxon>Heterobranchia</taxon>
        <taxon>Euthyneura</taxon>
        <taxon>Panpulmonata</taxon>
        <taxon>Sacoglossa</taxon>
        <taxon>Placobranchoidea</taxon>
        <taxon>Plakobranchidae</taxon>
        <taxon>Elysia</taxon>
    </lineage>
</organism>
<dbReference type="AlphaFoldDB" id="A0AAV4JIC8"/>
<evidence type="ECO:0000256" key="5">
    <source>
        <dbReference type="ARBA" id="ARBA00023002"/>
    </source>
</evidence>
<dbReference type="EMBL" id="BMAT01013902">
    <property type="protein sequence ID" value="GFS22529.1"/>
    <property type="molecule type" value="Genomic_DNA"/>
</dbReference>
<sequence length="539" mass="59975">MLRAFRESVLERIFISSSPAVTLIKYLSFTSSRTSNPEVNLNLTGMKISDCFQKQNHHKEIVIGTNQKSPNHRLETFNTSARQQQQRQFSTMALSTQSRKLQPIMTSVNIRPSTTSASSAQEAGLMAVSVQGLSPRVQDLHRRVKQFIKDHVLHLEQIRTQRLNQPGASRWEVMPEIEEAKAKAKAEGLWNLFLPLESDPGAKYGAGLTNLEYAFLCEEMGKCILAPEVFNCNAPDTGNMETILRYGTEEQKQRWLKPLLDGEITSCFAMTEPKVASSDATNIESSIRREGDYYIINGHKWWTSGALDPRCKICIFMGKTDTGAEKHRQQSMVLVPMDTPGIKIVRPLTVFGYDDAPEGHGEVIFENVRVPVSNILLGEGRGFEIAQGRLGPGRIHHCMRLIGHAERALQLMIHRTMSRVAFGKPLAAQGSIQQDVAKSRIEIEQCRLLVLKAAHMMDLYGNKVAAQEIAMIKIAAPNMAQTVIDRAIQAHGGGGLDEALPLANLFAWARVLRLADGPDEVHLRSLARSMYAKASKAKI</sequence>
<evidence type="ECO:0000256" key="6">
    <source>
        <dbReference type="RuleBase" id="RU362125"/>
    </source>
</evidence>
<dbReference type="Pfam" id="PF00441">
    <property type="entry name" value="Acyl-CoA_dh_1"/>
    <property type="match status" value="1"/>
</dbReference>
<feature type="domain" description="Acyl-CoA dehydrogenase/oxidase N-terminal" evidence="9">
    <location>
        <begin position="166"/>
        <end position="263"/>
    </location>
</feature>
<dbReference type="InterPro" id="IPR050741">
    <property type="entry name" value="Acyl-CoA_dehydrogenase"/>
</dbReference>
<evidence type="ECO:0000313" key="11">
    <source>
        <dbReference type="Proteomes" id="UP000762676"/>
    </source>
</evidence>
<dbReference type="SUPFAM" id="SSF56645">
    <property type="entry name" value="Acyl-CoA dehydrogenase NM domain-like"/>
    <property type="match status" value="1"/>
</dbReference>
<accession>A0AAV4JIC8</accession>
<dbReference type="InterPro" id="IPR009075">
    <property type="entry name" value="AcylCo_DH/oxidase_C"/>
</dbReference>
<dbReference type="GO" id="GO:0050660">
    <property type="term" value="F:flavin adenine dinucleotide binding"/>
    <property type="evidence" value="ECO:0007669"/>
    <property type="project" value="InterPro"/>
</dbReference>
<keyword evidence="4 6" id="KW-0274">FAD</keyword>
<dbReference type="InterPro" id="IPR009100">
    <property type="entry name" value="AcylCoA_DH/oxidase_NM_dom_sf"/>
</dbReference>
<comment type="similarity">
    <text evidence="2 6">Belongs to the acyl-CoA dehydrogenase family.</text>
</comment>
<feature type="domain" description="Acyl-CoA dehydrogenase/oxidase C-terminal" evidence="7">
    <location>
        <begin position="380"/>
        <end position="530"/>
    </location>
</feature>
<reference evidence="10 11" key="1">
    <citation type="journal article" date="2021" name="Elife">
        <title>Chloroplast acquisition without the gene transfer in kleptoplastic sea slugs, Plakobranchus ocellatus.</title>
        <authorList>
            <person name="Maeda T."/>
            <person name="Takahashi S."/>
            <person name="Yoshida T."/>
            <person name="Shimamura S."/>
            <person name="Takaki Y."/>
            <person name="Nagai Y."/>
            <person name="Toyoda A."/>
            <person name="Suzuki Y."/>
            <person name="Arimoto A."/>
            <person name="Ishii H."/>
            <person name="Satoh N."/>
            <person name="Nishiyama T."/>
            <person name="Hasebe M."/>
            <person name="Maruyama T."/>
            <person name="Minagawa J."/>
            <person name="Obokata J."/>
            <person name="Shigenobu S."/>
        </authorList>
    </citation>
    <scope>NUCLEOTIDE SEQUENCE [LARGE SCALE GENOMIC DNA]</scope>
</reference>
<dbReference type="GO" id="GO:0033539">
    <property type="term" value="P:fatty acid beta-oxidation using acyl-CoA dehydrogenase"/>
    <property type="evidence" value="ECO:0007669"/>
    <property type="project" value="TreeGrafter"/>
</dbReference>
<dbReference type="Pfam" id="PF02771">
    <property type="entry name" value="Acyl-CoA_dh_N"/>
    <property type="match status" value="1"/>
</dbReference>
<keyword evidence="5 6" id="KW-0560">Oxidoreductase</keyword>
<comment type="cofactor">
    <cofactor evidence="1 6">
        <name>FAD</name>
        <dbReference type="ChEBI" id="CHEBI:57692"/>
    </cofactor>
</comment>
<protein>
    <submittedName>
        <fullName evidence="10">Acyl-CoA dehydrogenase family member 10</fullName>
    </submittedName>
</protein>
<dbReference type="Gene3D" id="2.40.110.10">
    <property type="entry name" value="Butyryl-CoA Dehydrogenase, subunit A, domain 2"/>
    <property type="match status" value="1"/>
</dbReference>
<dbReference type="FunFam" id="1.20.140.10:FF:000018">
    <property type="entry name" value="Acyl-CoA dehydrogenase family member 10"/>
    <property type="match status" value="1"/>
</dbReference>
<evidence type="ECO:0000259" key="8">
    <source>
        <dbReference type="Pfam" id="PF02770"/>
    </source>
</evidence>
<evidence type="ECO:0000256" key="4">
    <source>
        <dbReference type="ARBA" id="ARBA00022827"/>
    </source>
</evidence>
<feature type="domain" description="Acyl-CoA oxidase/dehydrogenase middle" evidence="8">
    <location>
        <begin position="267"/>
        <end position="368"/>
    </location>
</feature>
<gene>
    <name evidence="10" type="ORF">ElyMa_006953500</name>
</gene>
<proteinExistence type="inferred from homology"/>
<evidence type="ECO:0000256" key="3">
    <source>
        <dbReference type="ARBA" id="ARBA00022630"/>
    </source>
</evidence>
<dbReference type="Gene3D" id="1.10.540.10">
    <property type="entry name" value="Acyl-CoA dehydrogenase/oxidase, N-terminal domain"/>
    <property type="match status" value="1"/>
</dbReference>
<dbReference type="InterPro" id="IPR046373">
    <property type="entry name" value="Acyl-CoA_Oxase/DH_mid-dom_sf"/>
</dbReference>
<evidence type="ECO:0000259" key="7">
    <source>
        <dbReference type="Pfam" id="PF00441"/>
    </source>
</evidence>
<dbReference type="PANTHER" id="PTHR48083">
    <property type="entry name" value="MEDIUM-CHAIN SPECIFIC ACYL-COA DEHYDROGENASE, MITOCHONDRIAL-RELATED"/>
    <property type="match status" value="1"/>
</dbReference>
<dbReference type="InterPro" id="IPR006091">
    <property type="entry name" value="Acyl-CoA_Oxase/DH_mid-dom"/>
</dbReference>
<keyword evidence="3 6" id="KW-0285">Flavoprotein</keyword>
<dbReference type="GO" id="GO:0005739">
    <property type="term" value="C:mitochondrion"/>
    <property type="evidence" value="ECO:0007669"/>
    <property type="project" value="TreeGrafter"/>
</dbReference>
<comment type="caution">
    <text evidence="10">The sequence shown here is derived from an EMBL/GenBank/DDBJ whole genome shotgun (WGS) entry which is preliminary data.</text>
</comment>
<name>A0AAV4JIC8_9GAST</name>
<evidence type="ECO:0000259" key="9">
    <source>
        <dbReference type="Pfam" id="PF02771"/>
    </source>
</evidence>
<dbReference type="PANTHER" id="PTHR48083:SF35">
    <property type="entry name" value="ACYL-COA DEHYDROGENASE FAMILY MEMBER 10"/>
    <property type="match status" value="1"/>
</dbReference>
<keyword evidence="11" id="KW-1185">Reference proteome</keyword>
<dbReference type="SUPFAM" id="SSF47203">
    <property type="entry name" value="Acyl-CoA dehydrogenase C-terminal domain-like"/>
    <property type="match status" value="1"/>
</dbReference>